<comment type="similarity">
    <text evidence="1">Belongs to the sigma-70 factor family. ECF subfamily.</text>
</comment>
<keyword evidence="2" id="KW-0805">Transcription regulation</keyword>
<dbReference type="GO" id="GO:0006352">
    <property type="term" value="P:DNA-templated transcription initiation"/>
    <property type="evidence" value="ECO:0007669"/>
    <property type="project" value="InterPro"/>
</dbReference>
<dbReference type="Pfam" id="PF04542">
    <property type="entry name" value="Sigma70_r2"/>
    <property type="match status" value="1"/>
</dbReference>
<keyword evidence="5" id="KW-0804">Transcription</keyword>
<feature type="domain" description="RNA polymerase sigma factor 70 region 4 type 2" evidence="7">
    <location>
        <begin position="127"/>
        <end position="178"/>
    </location>
</feature>
<dbReference type="InterPro" id="IPR036388">
    <property type="entry name" value="WH-like_DNA-bd_sf"/>
</dbReference>
<proteinExistence type="inferred from homology"/>
<dbReference type="Proteomes" id="UP000441717">
    <property type="component" value="Unassembled WGS sequence"/>
</dbReference>
<keyword evidence="4" id="KW-0238">DNA-binding</keyword>
<dbReference type="InterPro" id="IPR013325">
    <property type="entry name" value="RNA_pol_sigma_r2"/>
</dbReference>
<protein>
    <submittedName>
        <fullName evidence="8">Sigma-70 family RNA polymerase sigma factor</fullName>
    </submittedName>
</protein>
<dbReference type="CDD" id="cd06171">
    <property type="entry name" value="Sigma70_r4"/>
    <property type="match status" value="1"/>
</dbReference>
<organism evidence="8 9">
    <name type="scientific">Desulfofundulus thermobenzoicus</name>
    <dbReference type="NCBI Taxonomy" id="29376"/>
    <lineage>
        <taxon>Bacteria</taxon>
        <taxon>Bacillati</taxon>
        <taxon>Bacillota</taxon>
        <taxon>Clostridia</taxon>
        <taxon>Eubacteriales</taxon>
        <taxon>Peptococcaceae</taxon>
        <taxon>Desulfofundulus</taxon>
    </lineage>
</organism>
<evidence type="ECO:0000313" key="9">
    <source>
        <dbReference type="Proteomes" id="UP000441717"/>
    </source>
</evidence>
<dbReference type="InterPro" id="IPR014284">
    <property type="entry name" value="RNA_pol_sigma-70_dom"/>
</dbReference>
<dbReference type="InterPro" id="IPR013249">
    <property type="entry name" value="RNA_pol_sigma70_r4_t2"/>
</dbReference>
<evidence type="ECO:0000313" key="8">
    <source>
        <dbReference type="EMBL" id="MQL52537.1"/>
    </source>
</evidence>
<gene>
    <name evidence="8" type="ORF">GFC01_09735</name>
</gene>
<reference evidence="8 9" key="1">
    <citation type="submission" date="2019-10" db="EMBL/GenBank/DDBJ databases">
        <title>Comparative genomics of sulfur disproportionating microorganisms.</title>
        <authorList>
            <person name="Ward L.M."/>
            <person name="Bertran E."/>
            <person name="Johnston D."/>
        </authorList>
    </citation>
    <scope>NUCLEOTIDE SEQUENCE [LARGE SCALE GENOMIC DNA]</scope>
    <source>
        <strain evidence="8 9">DSM 14055</strain>
    </source>
</reference>
<dbReference type="PANTHER" id="PTHR43133:SF8">
    <property type="entry name" value="RNA POLYMERASE SIGMA FACTOR HI_1459-RELATED"/>
    <property type="match status" value="1"/>
</dbReference>
<evidence type="ECO:0000256" key="4">
    <source>
        <dbReference type="ARBA" id="ARBA00023125"/>
    </source>
</evidence>
<evidence type="ECO:0000256" key="3">
    <source>
        <dbReference type="ARBA" id="ARBA00023082"/>
    </source>
</evidence>
<dbReference type="PANTHER" id="PTHR43133">
    <property type="entry name" value="RNA POLYMERASE ECF-TYPE SIGMA FACTO"/>
    <property type="match status" value="1"/>
</dbReference>
<evidence type="ECO:0000256" key="1">
    <source>
        <dbReference type="ARBA" id="ARBA00010641"/>
    </source>
</evidence>
<dbReference type="RefSeq" id="WP_152946761.1">
    <property type="nucleotide sequence ID" value="NZ_WHYR01000024.1"/>
</dbReference>
<keyword evidence="3" id="KW-0731">Sigma factor</keyword>
<dbReference type="GO" id="GO:0003677">
    <property type="term" value="F:DNA binding"/>
    <property type="evidence" value="ECO:0007669"/>
    <property type="project" value="UniProtKB-KW"/>
</dbReference>
<dbReference type="Gene3D" id="1.10.1740.10">
    <property type="match status" value="1"/>
</dbReference>
<feature type="domain" description="RNA polymerase sigma-70 region 2" evidence="6">
    <location>
        <begin position="24"/>
        <end position="90"/>
    </location>
</feature>
<dbReference type="AlphaFoldDB" id="A0A6N7ISU9"/>
<dbReference type="InterPro" id="IPR007627">
    <property type="entry name" value="RNA_pol_sigma70_r2"/>
</dbReference>
<comment type="caution">
    <text evidence="8">The sequence shown here is derived from an EMBL/GenBank/DDBJ whole genome shotgun (WGS) entry which is preliminary data.</text>
</comment>
<dbReference type="Pfam" id="PF08281">
    <property type="entry name" value="Sigma70_r4_2"/>
    <property type="match status" value="1"/>
</dbReference>
<dbReference type="Gene3D" id="1.10.10.10">
    <property type="entry name" value="Winged helix-like DNA-binding domain superfamily/Winged helix DNA-binding domain"/>
    <property type="match status" value="1"/>
</dbReference>
<evidence type="ECO:0000256" key="2">
    <source>
        <dbReference type="ARBA" id="ARBA00023015"/>
    </source>
</evidence>
<dbReference type="EMBL" id="WHYR01000024">
    <property type="protein sequence ID" value="MQL52537.1"/>
    <property type="molecule type" value="Genomic_DNA"/>
</dbReference>
<dbReference type="OrthoDB" id="9784984at2"/>
<dbReference type="NCBIfam" id="TIGR02937">
    <property type="entry name" value="sigma70-ECF"/>
    <property type="match status" value="1"/>
</dbReference>
<evidence type="ECO:0000256" key="5">
    <source>
        <dbReference type="ARBA" id="ARBA00023163"/>
    </source>
</evidence>
<keyword evidence="9" id="KW-1185">Reference proteome</keyword>
<evidence type="ECO:0000259" key="6">
    <source>
        <dbReference type="Pfam" id="PF04542"/>
    </source>
</evidence>
<dbReference type="InterPro" id="IPR013324">
    <property type="entry name" value="RNA_pol_sigma_r3/r4-like"/>
</dbReference>
<name>A0A6N7ISU9_9FIRM</name>
<sequence length="198" mass="22891">MHPGEQELIDRARNGDLDAFTDLVCRYEKKVFTAAYRIMGNYSDACDLAQEVFIRVYQALPRFRGDCSFITWLYRITANLCRDELRRQGRQKKNSLDEMLASSAGNSLPVDQCPSPCESLERREFQEMVQGCLNELPEEFRLVLIMREIQGLSYDEIAATLDISLGTVKSRLSRARQAFRQKISGRRELLAFRPRLVK</sequence>
<dbReference type="InterPro" id="IPR039425">
    <property type="entry name" value="RNA_pol_sigma-70-like"/>
</dbReference>
<evidence type="ECO:0000259" key="7">
    <source>
        <dbReference type="Pfam" id="PF08281"/>
    </source>
</evidence>
<accession>A0A6N7ISU9</accession>
<dbReference type="SUPFAM" id="SSF88659">
    <property type="entry name" value="Sigma3 and sigma4 domains of RNA polymerase sigma factors"/>
    <property type="match status" value="1"/>
</dbReference>
<dbReference type="SUPFAM" id="SSF88946">
    <property type="entry name" value="Sigma2 domain of RNA polymerase sigma factors"/>
    <property type="match status" value="1"/>
</dbReference>
<dbReference type="GO" id="GO:0016987">
    <property type="term" value="F:sigma factor activity"/>
    <property type="evidence" value="ECO:0007669"/>
    <property type="project" value="UniProtKB-KW"/>
</dbReference>